<gene>
    <name evidence="12 14" type="primary">tmk</name>
    <name evidence="14" type="ORF">Llan_1252</name>
</gene>
<evidence type="ECO:0000256" key="4">
    <source>
        <dbReference type="ARBA" id="ARBA00022679"/>
    </source>
</evidence>
<keyword evidence="5 12" id="KW-0545">Nucleotide biosynthesis</keyword>
<dbReference type="HAMAP" id="MF_00165">
    <property type="entry name" value="Thymidylate_kinase"/>
    <property type="match status" value="1"/>
</dbReference>
<feature type="binding site" evidence="12">
    <location>
        <begin position="12"/>
        <end position="19"/>
    </location>
    <ligand>
        <name>ATP</name>
        <dbReference type="ChEBI" id="CHEBI:30616"/>
    </ligand>
</feature>
<protein>
    <recommendedName>
        <fullName evidence="3 12">Thymidylate kinase</fullName>
        <ecNumber evidence="2 12">2.7.4.9</ecNumber>
    </recommendedName>
    <alternativeName>
        <fullName evidence="9 12">dTMP kinase</fullName>
    </alternativeName>
</protein>
<dbReference type="GO" id="GO:0005524">
    <property type="term" value="F:ATP binding"/>
    <property type="evidence" value="ECO:0007669"/>
    <property type="project" value="UniProtKB-UniRule"/>
</dbReference>
<dbReference type="OrthoDB" id="9774907at2"/>
<keyword evidence="6 12" id="KW-0547">Nucleotide-binding</keyword>
<comment type="function">
    <text evidence="11 12">Phosphorylation of dTMP to form dTDP in both de novo and salvage pathways of dTTP synthesis.</text>
</comment>
<dbReference type="InterPro" id="IPR039430">
    <property type="entry name" value="Thymidylate_kin-like_dom"/>
</dbReference>
<dbReference type="STRING" id="45067.Llan_1252"/>
<evidence type="ECO:0000256" key="5">
    <source>
        <dbReference type="ARBA" id="ARBA00022727"/>
    </source>
</evidence>
<dbReference type="GO" id="GO:0006227">
    <property type="term" value="P:dUDP biosynthetic process"/>
    <property type="evidence" value="ECO:0007669"/>
    <property type="project" value="TreeGrafter"/>
</dbReference>
<proteinExistence type="inferred from homology"/>
<evidence type="ECO:0000256" key="9">
    <source>
        <dbReference type="ARBA" id="ARBA00029962"/>
    </source>
</evidence>
<dbReference type="Pfam" id="PF02223">
    <property type="entry name" value="Thymidylate_kin"/>
    <property type="match status" value="1"/>
</dbReference>
<dbReference type="GO" id="GO:0004798">
    <property type="term" value="F:dTMP kinase activity"/>
    <property type="evidence" value="ECO:0007669"/>
    <property type="project" value="UniProtKB-UniRule"/>
</dbReference>
<keyword evidence="15" id="KW-1185">Reference proteome</keyword>
<keyword evidence="7 12" id="KW-0418">Kinase</keyword>
<evidence type="ECO:0000256" key="10">
    <source>
        <dbReference type="ARBA" id="ARBA00048743"/>
    </source>
</evidence>
<evidence type="ECO:0000256" key="6">
    <source>
        <dbReference type="ARBA" id="ARBA00022741"/>
    </source>
</evidence>
<evidence type="ECO:0000256" key="12">
    <source>
        <dbReference type="HAMAP-Rule" id="MF_00165"/>
    </source>
</evidence>
<comment type="similarity">
    <text evidence="1 12">Belongs to the thymidylate kinase family.</text>
</comment>
<dbReference type="PANTHER" id="PTHR10344:SF4">
    <property type="entry name" value="UMP-CMP KINASE 2, MITOCHONDRIAL"/>
    <property type="match status" value="1"/>
</dbReference>
<dbReference type="InterPro" id="IPR027417">
    <property type="entry name" value="P-loop_NTPase"/>
</dbReference>
<dbReference type="NCBIfam" id="TIGR00041">
    <property type="entry name" value="DTMP_kinase"/>
    <property type="match status" value="1"/>
</dbReference>
<dbReference type="GO" id="GO:0006235">
    <property type="term" value="P:dTTP biosynthetic process"/>
    <property type="evidence" value="ECO:0007669"/>
    <property type="project" value="UniProtKB-UniRule"/>
</dbReference>
<dbReference type="InterPro" id="IPR018094">
    <property type="entry name" value="Thymidylate_kinase"/>
</dbReference>
<dbReference type="GO" id="GO:0006233">
    <property type="term" value="P:dTDP biosynthetic process"/>
    <property type="evidence" value="ECO:0007669"/>
    <property type="project" value="InterPro"/>
</dbReference>
<evidence type="ECO:0000256" key="11">
    <source>
        <dbReference type="ARBA" id="ARBA00057735"/>
    </source>
</evidence>
<dbReference type="EC" id="2.7.4.9" evidence="2 12"/>
<accession>A0A0W0VQ77</accession>
<evidence type="ECO:0000256" key="8">
    <source>
        <dbReference type="ARBA" id="ARBA00022840"/>
    </source>
</evidence>
<comment type="catalytic activity">
    <reaction evidence="10 12">
        <text>dTMP + ATP = dTDP + ADP</text>
        <dbReference type="Rhea" id="RHEA:13517"/>
        <dbReference type="ChEBI" id="CHEBI:30616"/>
        <dbReference type="ChEBI" id="CHEBI:58369"/>
        <dbReference type="ChEBI" id="CHEBI:63528"/>
        <dbReference type="ChEBI" id="CHEBI:456216"/>
        <dbReference type="EC" id="2.7.4.9"/>
    </reaction>
</comment>
<dbReference type="Gene3D" id="3.40.50.300">
    <property type="entry name" value="P-loop containing nucleotide triphosphate hydrolases"/>
    <property type="match status" value="1"/>
</dbReference>
<dbReference type="AlphaFoldDB" id="A0A0W0VQ77"/>
<comment type="caution">
    <text evidence="14">The sequence shown here is derived from an EMBL/GenBank/DDBJ whole genome shotgun (WGS) entry which is preliminary data.</text>
</comment>
<dbReference type="eggNOG" id="COG0125">
    <property type="taxonomic scope" value="Bacteria"/>
</dbReference>
<dbReference type="CDD" id="cd01672">
    <property type="entry name" value="TMPK"/>
    <property type="match status" value="1"/>
</dbReference>
<evidence type="ECO:0000256" key="7">
    <source>
        <dbReference type="ARBA" id="ARBA00022777"/>
    </source>
</evidence>
<keyword evidence="4 12" id="KW-0808">Transferase</keyword>
<evidence type="ECO:0000313" key="15">
    <source>
        <dbReference type="Proteomes" id="UP000054869"/>
    </source>
</evidence>
<dbReference type="PANTHER" id="PTHR10344">
    <property type="entry name" value="THYMIDYLATE KINASE"/>
    <property type="match status" value="1"/>
</dbReference>
<evidence type="ECO:0000313" key="14">
    <source>
        <dbReference type="EMBL" id="KTD22311.1"/>
    </source>
</evidence>
<name>A0A0W0VQ77_9GAMM</name>
<evidence type="ECO:0000256" key="2">
    <source>
        <dbReference type="ARBA" id="ARBA00012980"/>
    </source>
</evidence>
<dbReference type="GO" id="GO:0005829">
    <property type="term" value="C:cytosol"/>
    <property type="evidence" value="ECO:0007669"/>
    <property type="project" value="TreeGrafter"/>
</dbReference>
<dbReference type="FunFam" id="3.40.50.300:FF:000225">
    <property type="entry name" value="Thymidylate kinase"/>
    <property type="match status" value="1"/>
</dbReference>
<dbReference type="EMBL" id="LNYI01000027">
    <property type="protein sequence ID" value="KTD22311.1"/>
    <property type="molecule type" value="Genomic_DNA"/>
</dbReference>
<dbReference type="SUPFAM" id="SSF52540">
    <property type="entry name" value="P-loop containing nucleoside triphosphate hydrolases"/>
    <property type="match status" value="1"/>
</dbReference>
<evidence type="ECO:0000259" key="13">
    <source>
        <dbReference type="Pfam" id="PF02223"/>
    </source>
</evidence>
<evidence type="ECO:0000256" key="1">
    <source>
        <dbReference type="ARBA" id="ARBA00009776"/>
    </source>
</evidence>
<keyword evidence="8 12" id="KW-0067">ATP-binding</keyword>
<sequence length="213" mass="24163">MTKQGRFIVVEGLEGAGKSTAIQTIRQYLQDFLPEMIITREPGGTRVGETVRNLIKENVPNESLDPRVELLLLYAARVQLLEQVIRPALNKGTWVLADRFELSTFAYQGGGRHLAQEMISTLSTFCLQNFKPDLIIFLDIKPEQGLVRARKRSAADRIEQESLAFFTDVFNSYHEMIQTMDNVICIDASQPLEKVQEDIITQLKTFIAHHAIT</sequence>
<feature type="domain" description="Thymidylate kinase-like" evidence="13">
    <location>
        <begin position="10"/>
        <end position="199"/>
    </location>
</feature>
<dbReference type="PATRIC" id="fig|45067.4.peg.1313"/>
<organism evidence="14 15">
    <name type="scientific">Legionella lansingensis</name>
    <dbReference type="NCBI Taxonomy" id="45067"/>
    <lineage>
        <taxon>Bacteria</taxon>
        <taxon>Pseudomonadati</taxon>
        <taxon>Pseudomonadota</taxon>
        <taxon>Gammaproteobacteria</taxon>
        <taxon>Legionellales</taxon>
        <taxon>Legionellaceae</taxon>
        <taxon>Legionella</taxon>
    </lineage>
</organism>
<evidence type="ECO:0000256" key="3">
    <source>
        <dbReference type="ARBA" id="ARBA00017144"/>
    </source>
</evidence>
<reference evidence="14 15" key="1">
    <citation type="submission" date="2015-11" db="EMBL/GenBank/DDBJ databases">
        <title>Genomic analysis of 38 Legionella species identifies large and diverse effector repertoires.</title>
        <authorList>
            <person name="Burstein D."/>
            <person name="Amaro F."/>
            <person name="Zusman T."/>
            <person name="Lifshitz Z."/>
            <person name="Cohen O."/>
            <person name="Gilbert J.A."/>
            <person name="Pupko T."/>
            <person name="Shuman H.A."/>
            <person name="Segal G."/>
        </authorList>
    </citation>
    <scope>NUCLEOTIDE SEQUENCE [LARGE SCALE GENOMIC DNA]</scope>
    <source>
        <strain evidence="14 15">ATCC 49751</strain>
    </source>
</reference>
<dbReference type="Proteomes" id="UP000054869">
    <property type="component" value="Unassembled WGS sequence"/>
</dbReference>